<comment type="caution">
    <text evidence="1">The sequence shown here is derived from an EMBL/GenBank/DDBJ whole genome shotgun (WGS) entry which is preliminary data.</text>
</comment>
<gene>
    <name evidence="1" type="ORF">S01H4_26669</name>
</gene>
<dbReference type="AlphaFoldDB" id="X1AVJ7"/>
<protein>
    <submittedName>
        <fullName evidence="1">Uncharacterized protein</fullName>
    </submittedName>
</protein>
<proteinExistence type="predicted"/>
<accession>X1AVJ7</accession>
<name>X1AVJ7_9ZZZZ</name>
<evidence type="ECO:0000313" key="1">
    <source>
        <dbReference type="EMBL" id="GAG86745.1"/>
    </source>
</evidence>
<sequence length="72" mass="7895">MGDNMREKLKFLTVKNPRKENGDLGDIKCDFCSCQSGAYALIDCINHSPMICKGCLEDGIGEINKTILSGLK</sequence>
<reference evidence="1" key="1">
    <citation type="journal article" date="2014" name="Front. Microbiol.">
        <title>High frequency of phylogenetically diverse reductive dehalogenase-homologous genes in deep subseafloor sedimentary metagenomes.</title>
        <authorList>
            <person name="Kawai M."/>
            <person name="Futagami T."/>
            <person name="Toyoda A."/>
            <person name="Takaki Y."/>
            <person name="Nishi S."/>
            <person name="Hori S."/>
            <person name="Arai W."/>
            <person name="Tsubouchi T."/>
            <person name="Morono Y."/>
            <person name="Uchiyama I."/>
            <person name="Ito T."/>
            <person name="Fujiyama A."/>
            <person name="Inagaki F."/>
            <person name="Takami H."/>
        </authorList>
    </citation>
    <scope>NUCLEOTIDE SEQUENCE</scope>
    <source>
        <strain evidence="1">Expedition CK06-06</strain>
    </source>
</reference>
<organism evidence="1">
    <name type="scientific">marine sediment metagenome</name>
    <dbReference type="NCBI Taxonomy" id="412755"/>
    <lineage>
        <taxon>unclassified sequences</taxon>
        <taxon>metagenomes</taxon>
        <taxon>ecological metagenomes</taxon>
    </lineage>
</organism>
<dbReference type="EMBL" id="BART01012900">
    <property type="protein sequence ID" value="GAG86745.1"/>
    <property type="molecule type" value="Genomic_DNA"/>
</dbReference>